<comment type="similarity">
    <text evidence="1">Belongs to the insulin family.</text>
</comment>
<dbReference type="PRINTS" id="PR00276">
    <property type="entry name" value="INSULINFAMLY"/>
</dbReference>
<dbReference type="InterPro" id="IPR022353">
    <property type="entry name" value="Insulin_CS"/>
</dbReference>
<dbReference type="Proteomes" id="UP001177023">
    <property type="component" value="Unassembled WGS sequence"/>
</dbReference>
<dbReference type="InterPro" id="IPR022352">
    <property type="entry name" value="Ins/IGF/rlx"/>
</dbReference>
<keyword evidence="7" id="KW-1185">Reference proteome</keyword>
<feature type="region of interest" description="Disordered" evidence="3">
    <location>
        <begin position="103"/>
        <end position="154"/>
    </location>
</feature>
<evidence type="ECO:0000313" key="7">
    <source>
        <dbReference type="Proteomes" id="UP001177023"/>
    </source>
</evidence>
<dbReference type="SUPFAM" id="SSF56994">
    <property type="entry name" value="Insulin-like"/>
    <property type="match status" value="1"/>
</dbReference>
<feature type="signal peptide" evidence="4">
    <location>
        <begin position="1"/>
        <end position="20"/>
    </location>
</feature>
<sequence>MQISLCLPVLILALLELVSARHHHHHHQGSGSKKVHLCGKRLASTITAICEASQEDNCPIDSEQAPFDGNIVMRCCAGQCTISEIRSYCCQVREAEKALEAASSRRTKSDYLAEMEDEIRDEQQPARPENAEKPEGPGKKVHLSDKHRYDVFNF</sequence>
<dbReference type="EMBL" id="CATQJA010002708">
    <property type="protein sequence ID" value="CAJ0586416.1"/>
    <property type="molecule type" value="Genomic_DNA"/>
</dbReference>
<dbReference type="GO" id="GO:0005179">
    <property type="term" value="F:hormone activity"/>
    <property type="evidence" value="ECO:0007669"/>
    <property type="project" value="InterPro"/>
</dbReference>
<dbReference type="InterPro" id="IPR016179">
    <property type="entry name" value="Insulin-like"/>
</dbReference>
<dbReference type="CDD" id="cd04366">
    <property type="entry name" value="IlGF_insulin_bombyxin_like"/>
    <property type="match status" value="1"/>
</dbReference>
<name>A0AA36GBP8_9BILA</name>
<gene>
    <name evidence="6" type="ORF">MSPICULIGERA_LOCUS24421</name>
</gene>
<dbReference type="AlphaFoldDB" id="A0AA36GBP8"/>
<comment type="caution">
    <text evidence="6">The sequence shown here is derived from an EMBL/GenBank/DDBJ whole genome shotgun (WGS) entry which is preliminary data.</text>
</comment>
<dbReference type="SMART" id="SM00078">
    <property type="entry name" value="IlGF"/>
    <property type="match status" value="1"/>
</dbReference>
<proteinExistence type="inferred from homology"/>
<feature type="domain" description="Insulin-like" evidence="5">
    <location>
        <begin position="35"/>
        <end position="89"/>
    </location>
</feature>
<dbReference type="Gene3D" id="1.10.100.10">
    <property type="entry name" value="Insulin-like"/>
    <property type="match status" value="1"/>
</dbReference>
<organism evidence="6 7">
    <name type="scientific">Mesorhabditis spiculigera</name>
    <dbReference type="NCBI Taxonomy" id="96644"/>
    <lineage>
        <taxon>Eukaryota</taxon>
        <taxon>Metazoa</taxon>
        <taxon>Ecdysozoa</taxon>
        <taxon>Nematoda</taxon>
        <taxon>Chromadorea</taxon>
        <taxon>Rhabditida</taxon>
        <taxon>Rhabditina</taxon>
        <taxon>Rhabditomorpha</taxon>
        <taxon>Rhabditoidea</taxon>
        <taxon>Rhabditidae</taxon>
        <taxon>Mesorhabditinae</taxon>
        <taxon>Mesorhabditis</taxon>
    </lineage>
</organism>
<evidence type="ECO:0000256" key="2">
    <source>
        <dbReference type="ARBA" id="ARBA00022729"/>
    </source>
</evidence>
<accession>A0AA36GBP8</accession>
<evidence type="ECO:0000259" key="5">
    <source>
        <dbReference type="SMART" id="SM00078"/>
    </source>
</evidence>
<dbReference type="PROSITE" id="PS00262">
    <property type="entry name" value="INSULIN"/>
    <property type="match status" value="1"/>
</dbReference>
<keyword evidence="2 4" id="KW-0732">Signal</keyword>
<dbReference type="GO" id="GO:0005576">
    <property type="term" value="C:extracellular region"/>
    <property type="evidence" value="ECO:0007669"/>
    <property type="project" value="InterPro"/>
</dbReference>
<protein>
    <recommendedName>
        <fullName evidence="5">Insulin-like domain-containing protein</fullName>
    </recommendedName>
</protein>
<dbReference type="InterPro" id="IPR036438">
    <property type="entry name" value="Insulin-like_sf"/>
</dbReference>
<feature type="chain" id="PRO_5041347305" description="Insulin-like domain-containing protein" evidence="4">
    <location>
        <begin position="21"/>
        <end position="154"/>
    </location>
</feature>
<feature type="compositionally biased region" description="Basic and acidic residues" evidence="3">
    <location>
        <begin position="121"/>
        <end position="154"/>
    </location>
</feature>
<evidence type="ECO:0000313" key="6">
    <source>
        <dbReference type="EMBL" id="CAJ0586416.1"/>
    </source>
</evidence>
<evidence type="ECO:0000256" key="3">
    <source>
        <dbReference type="SAM" id="MobiDB-lite"/>
    </source>
</evidence>
<reference evidence="6" key="1">
    <citation type="submission" date="2023-06" db="EMBL/GenBank/DDBJ databases">
        <authorList>
            <person name="Delattre M."/>
        </authorList>
    </citation>
    <scope>NUCLEOTIDE SEQUENCE</scope>
    <source>
        <strain evidence="6">AF72</strain>
    </source>
</reference>
<evidence type="ECO:0000256" key="1">
    <source>
        <dbReference type="ARBA" id="ARBA00009034"/>
    </source>
</evidence>
<feature type="non-terminal residue" evidence="6">
    <location>
        <position position="154"/>
    </location>
</feature>
<evidence type="ECO:0000256" key="4">
    <source>
        <dbReference type="SAM" id="SignalP"/>
    </source>
</evidence>